<dbReference type="RefSeq" id="WP_343919403.1">
    <property type="nucleotide sequence ID" value="NZ_BAAAKK010000004.1"/>
</dbReference>
<comment type="caution">
    <text evidence="2">The sequence shown here is derived from an EMBL/GenBank/DDBJ whole genome shotgun (WGS) entry which is preliminary data.</text>
</comment>
<name>A0ABP4JJH2_9MICO</name>
<dbReference type="Pfam" id="PF00583">
    <property type="entry name" value="Acetyltransf_1"/>
    <property type="match status" value="1"/>
</dbReference>
<accession>A0ABP4JJH2</accession>
<sequence length="232" mass="24598">MADMPDVPQRDRVQLRAAWAEALGVPATAFDGSGVTWTRREDLDSVIVVELGAAMAVAAPARALSTLETQHRVTLRDAAAIAALLPGSQPIGSAHLLFTGTRPAAASHEVVLGEDRDLVKVREAVPDDEWAEAGVEPMAHHWAVREDREPVAVAGYQPWHTTIAHIGVVVASRHRRRGYAAAAATAAVSGAIDAGLIAQWRCRKGNAASLRLADRLGFTRLGSQSAVLLGPH</sequence>
<dbReference type="Gene3D" id="3.40.630.30">
    <property type="match status" value="1"/>
</dbReference>
<protein>
    <recommendedName>
        <fullName evidence="1">N-acetyltransferase domain-containing protein</fullName>
    </recommendedName>
</protein>
<reference evidence="3" key="1">
    <citation type="journal article" date="2019" name="Int. J. Syst. Evol. Microbiol.">
        <title>The Global Catalogue of Microorganisms (GCM) 10K type strain sequencing project: providing services to taxonomists for standard genome sequencing and annotation.</title>
        <authorList>
            <consortium name="The Broad Institute Genomics Platform"/>
            <consortium name="The Broad Institute Genome Sequencing Center for Infectious Disease"/>
            <person name="Wu L."/>
            <person name="Ma J."/>
        </authorList>
    </citation>
    <scope>NUCLEOTIDE SEQUENCE [LARGE SCALE GENOMIC DNA]</scope>
    <source>
        <strain evidence="3">JCM 12398</strain>
    </source>
</reference>
<dbReference type="PROSITE" id="PS51186">
    <property type="entry name" value="GNAT"/>
    <property type="match status" value="1"/>
</dbReference>
<evidence type="ECO:0000313" key="3">
    <source>
        <dbReference type="Proteomes" id="UP001501266"/>
    </source>
</evidence>
<evidence type="ECO:0000313" key="2">
    <source>
        <dbReference type="EMBL" id="GAA1423184.1"/>
    </source>
</evidence>
<dbReference type="Proteomes" id="UP001501266">
    <property type="component" value="Unassembled WGS sequence"/>
</dbReference>
<dbReference type="EMBL" id="BAAAKK010000004">
    <property type="protein sequence ID" value="GAA1423184.1"/>
    <property type="molecule type" value="Genomic_DNA"/>
</dbReference>
<feature type="domain" description="N-acetyltransferase" evidence="1">
    <location>
        <begin position="99"/>
        <end position="232"/>
    </location>
</feature>
<proteinExistence type="predicted"/>
<dbReference type="InterPro" id="IPR000182">
    <property type="entry name" value="GNAT_dom"/>
</dbReference>
<gene>
    <name evidence="2" type="ORF">GCM10009640_17100</name>
</gene>
<dbReference type="SUPFAM" id="SSF55729">
    <property type="entry name" value="Acyl-CoA N-acyltransferases (Nat)"/>
    <property type="match status" value="1"/>
</dbReference>
<evidence type="ECO:0000259" key="1">
    <source>
        <dbReference type="PROSITE" id="PS51186"/>
    </source>
</evidence>
<keyword evidence="3" id="KW-1185">Reference proteome</keyword>
<dbReference type="InterPro" id="IPR016181">
    <property type="entry name" value="Acyl_CoA_acyltransferase"/>
</dbReference>
<organism evidence="2 3">
    <name type="scientific">Agrococcus citreus</name>
    <dbReference type="NCBI Taxonomy" id="84643"/>
    <lineage>
        <taxon>Bacteria</taxon>
        <taxon>Bacillati</taxon>
        <taxon>Actinomycetota</taxon>
        <taxon>Actinomycetes</taxon>
        <taxon>Micrococcales</taxon>
        <taxon>Microbacteriaceae</taxon>
        <taxon>Agrococcus</taxon>
    </lineage>
</organism>